<comment type="caution">
    <text evidence="2">The sequence shown here is derived from an EMBL/GenBank/DDBJ whole genome shotgun (WGS) entry which is preliminary data.</text>
</comment>
<gene>
    <name evidence="2" type="ORF">JQX41_11785</name>
    <name evidence="3" type="ORF">JQX48_11790</name>
</gene>
<dbReference type="EMBL" id="JAFBXE010000007">
    <property type="protein sequence ID" value="MBM2412988.1"/>
    <property type="molecule type" value="Genomic_DNA"/>
</dbReference>
<evidence type="ECO:0000256" key="1">
    <source>
        <dbReference type="SAM" id="Coils"/>
    </source>
</evidence>
<dbReference type="GeneID" id="62643559"/>
<feature type="coiled-coil region" evidence="1">
    <location>
        <begin position="120"/>
        <end position="147"/>
    </location>
</feature>
<sequence length="159" mass="17760">MGLVALAIDHILVRREVKRSKKVDEFHRSIELPVRDELNRIADFSTDVSDWQFDRNGQTREAIVSSGIRLSRKLNQAVNMLAISGFGSRESWLEINTEDVDGLLAELSDISNDDRKNLVAATLIRNLDRLESKLTDAVKEKKTSIAKAVCNSLGATPRA</sequence>
<proteinExistence type="predicted"/>
<evidence type="ECO:0000313" key="5">
    <source>
        <dbReference type="Proteomes" id="UP000809440"/>
    </source>
</evidence>
<keyword evidence="1" id="KW-0175">Coiled coil</keyword>
<organism evidence="2 4">
    <name type="scientific">Marivita cryptomonadis</name>
    <dbReference type="NCBI Taxonomy" id="505252"/>
    <lineage>
        <taxon>Bacteria</taxon>
        <taxon>Pseudomonadati</taxon>
        <taxon>Pseudomonadota</taxon>
        <taxon>Alphaproteobacteria</taxon>
        <taxon>Rhodobacterales</taxon>
        <taxon>Roseobacteraceae</taxon>
        <taxon>Marivita</taxon>
    </lineage>
</organism>
<evidence type="ECO:0000313" key="3">
    <source>
        <dbReference type="EMBL" id="MBM2417656.1"/>
    </source>
</evidence>
<name>A0A9Q2P488_9RHOB</name>
<reference evidence="2 5" key="1">
    <citation type="submission" date="2021-01" db="EMBL/GenBank/DDBJ databases">
        <title>Diatom-associated Roseobacters Show Island Model of Population Structure.</title>
        <authorList>
            <person name="Qu L."/>
            <person name="Feng X."/>
            <person name="Chen Y."/>
            <person name="Li L."/>
            <person name="Wang X."/>
            <person name="Hu Z."/>
            <person name="Wang H."/>
            <person name="Luo H."/>
        </authorList>
    </citation>
    <scope>NUCLEOTIDE SEQUENCE</scope>
    <source>
        <strain evidence="3 5">CC28-63</strain>
        <strain evidence="2">CC28-69</strain>
    </source>
</reference>
<keyword evidence="5" id="KW-1185">Reference proteome</keyword>
<protein>
    <submittedName>
        <fullName evidence="2">Uncharacterized protein</fullName>
    </submittedName>
</protein>
<dbReference type="Proteomes" id="UP000755667">
    <property type="component" value="Unassembled WGS sequence"/>
</dbReference>
<dbReference type="EMBL" id="JAFBXF010000007">
    <property type="protein sequence ID" value="MBM2417656.1"/>
    <property type="molecule type" value="Genomic_DNA"/>
</dbReference>
<dbReference type="RefSeq" id="WP_138487992.1">
    <property type="nucleotide sequence ID" value="NZ_JAFBWU010000007.1"/>
</dbReference>
<accession>A0A9Q2P488</accession>
<evidence type="ECO:0000313" key="2">
    <source>
        <dbReference type="EMBL" id="MBM2412988.1"/>
    </source>
</evidence>
<dbReference type="Proteomes" id="UP000809440">
    <property type="component" value="Unassembled WGS sequence"/>
</dbReference>
<dbReference type="AlphaFoldDB" id="A0A9Q2P488"/>
<evidence type="ECO:0000313" key="4">
    <source>
        <dbReference type="Proteomes" id="UP000755667"/>
    </source>
</evidence>